<keyword evidence="1" id="KW-0732">Signal</keyword>
<comment type="caution">
    <text evidence="2">The sequence shown here is derived from an EMBL/GenBank/DDBJ whole genome shotgun (WGS) entry which is preliminary data.</text>
</comment>
<dbReference type="EMBL" id="SZNQ01000001">
    <property type="protein sequence ID" value="TKS98745.1"/>
    <property type="molecule type" value="Genomic_DNA"/>
</dbReference>
<protein>
    <submittedName>
        <fullName evidence="2">ScyD/ScyE family protein</fullName>
    </submittedName>
</protein>
<dbReference type="Gene3D" id="2.120.10.30">
    <property type="entry name" value="TolB, C-terminal domain"/>
    <property type="match status" value="1"/>
</dbReference>
<organism evidence="2 3">
    <name type="scientific">Streptomyces lasalocidi</name>
    <name type="common">Streptomyces lasaliensis</name>
    <dbReference type="NCBI Taxonomy" id="324833"/>
    <lineage>
        <taxon>Bacteria</taxon>
        <taxon>Bacillati</taxon>
        <taxon>Actinomycetota</taxon>
        <taxon>Actinomycetes</taxon>
        <taxon>Kitasatosporales</taxon>
        <taxon>Streptomycetaceae</taxon>
        <taxon>Streptomyces</taxon>
    </lineage>
</organism>
<feature type="signal peptide" evidence="1">
    <location>
        <begin position="1"/>
        <end position="32"/>
    </location>
</feature>
<proteinExistence type="predicted"/>
<dbReference type="InterPro" id="IPR011042">
    <property type="entry name" value="6-blade_b-propeller_TolB-like"/>
</dbReference>
<evidence type="ECO:0000313" key="2">
    <source>
        <dbReference type="EMBL" id="TKS98745.1"/>
    </source>
</evidence>
<accession>A0A4U5WEE7</accession>
<gene>
    <name evidence="2" type="ORF">E4U91_00390</name>
</gene>
<name>A0A4U5WEE7_STRLS</name>
<dbReference type="NCBIfam" id="NF033206">
    <property type="entry name" value="ScyE_fam"/>
    <property type="match status" value="1"/>
</dbReference>
<feature type="chain" id="PRO_5020842630" evidence="1">
    <location>
        <begin position="33"/>
        <end position="360"/>
    </location>
</feature>
<dbReference type="AlphaFoldDB" id="A0A4U5WEE7"/>
<dbReference type="OrthoDB" id="9812926at2"/>
<dbReference type="RefSeq" id="WP_137304654.1">
    <property type="nucleotide sequence ID" value="NZ_SZNQ01000001.1"/>
</dbReference>
<evidence type="ECO:0000256" key="1">
    <source>
        <dbReference type="SAM" id="SignalP"/>
    </source>
</evidence>
<reference evidence="2 3" key="1">
    <citation type="submission" date="2019-04" db="EMBL/GenBank/DDBJ databases">
        <title>Streptomyces lasaliensis sp. nov., an Actinomycete isolated from soil which produces the polyether antibiotic lasalocid.</title>
        <authorList>
            <person name="Erwin G."/>
            <person name="Haber C."/>
        </authorList>
    </citation>
    <scope>NUCLEOTIDE SEQUENCE [LARGE SCALE GENOMIC DNA]</scope>
    <source>
        <strain evidence="2 3">X-537</strain>
    </source>
</reference>
<dbReference type="InterPro" id="IPR048031">
    <property type="entry name" value="ScyD/ScyE-like"/>
</dbReference>
<dbReference type="Proteomes" id="UP000305929">
    <property type="component" value="Unassembled WGS sequence"/>
</dbReference>
<dbReference type="SUPFAM" id="SSF63829">
    <property type="entry name" value="Calcium-dependent phosphotriesterase"/>
    <property type="match status" value="1"/>
</dbReference>
<evidence type="ECO:0000313" key="3">
    <source>
        <dbReference type="Proteomes" id="UP000305929"/>
    </source>
</evidence>
<sequence>MQNSRRSLTRRMLAISACAVALPLATAGLAGAAPAGTHGISDTTVKVVATGLKNPRDVTALADGTLLVAESGEGLPGCPVGQVCLGKTGAVYKIRGPWQGRVVTGLPSLGPGVAPGAAVQAVGPASVLPDPNGGYLVLSMGGFDSNGRAALGPDAATLGTLSRTRDGSVVADYVDHETRLNPDGRQPYSNPWKVLRTGGGYLVTDAGANTVLRTAGGTTTTQFVLPTIENDRDGVPTGIARTADGTTYVSGLGVYAGQSRIYKVGPNGPEEWLSGLTNVVDLAAAPNGDLIALTYTPGYLEDPPQPSKVLRINTTTKEVTEIPTGDRLIMGTGLDVNREGQIFIVNNARGTSGELLRLTY</sequence>
<keyword evidence="3" id="KW-1185">Reference proteome</keyword>